<gene>
    <name evidence="2" type="ORF">AA314_05169</name>
    <name evidence="3" type="ORF">ATI61_119204</name>
</gene>
<accession>A0AAC8Q9K9</accession>
<evidence type="ECO:0000313" key="5">
    <source>
        <dbReference type="Proteomes" id="UP000256345"/>
    </source>
</evidence>
<keyword evidence="5" id="KW-1185">Reference proteome</keyword>
<feature type="transmembrane region" description="Helical" evidence="1">
    <location>
        <begin position="83"/>
        <end position="105"/>
    </location>
</feature>
<protein>
    <submittedName>
        <fullName evidence="2">Uncharacterized protein</fullName>
    </submittedName>
</protein>
<evidence type="ECO:0000313" key="4">
    <source>
        <dbReference type="Proteomes" id="UP000035579"/>
    </source>
</evidence>
<keyword evidence="1" id="KW-1133">Transmembrane helix</keyword>
<evidence type="ECO:0000313" key="2">
    <source>
        <dbReference type="EMBL" id="AKJ03543.1"/>
    </source>
</evidence>
<keyword evidence="1" id="KW-0472">Membrane</keyword>
<evidence type="ECO:0000256" key="1">
    <source>
        <dbReference type="SAM" id="Phobius"/>
    </source>
</evidence>
<sequence length="193" mass="20924">MSRLQDLLLRFSRSPLAFIAAVLVFCLSFHGLFRITSAFAAVTGGFQPFDMQNVLEVDGVLAQLPLYTEDSRRLYAGFAATDFVFPAAGGLVFGGAAAFLMRHGLPSAYVWFEARRGFVLFLLPTLFDFLENVAALAVIFLAQPPSRALATILVGFHQLKLGTLILGHSTTMLLALVLVLRKAMGLVAASQAR</sequence>
<dbReference type="RefSeq" id="WP_047857571.1">
    <property type="nucleotide sequence ID" value="NZ_CP011509.1"/>
</dbReference>
<name>A0AAC8Q9K9_9BACT</name>
<dbReference type="Proteomes" id="UP000256345">
    <property type="component" value="Unassembled WGS sequence"/>
</dbReference>
<feature type="transmembrane region" description="Helical" evidence="1">
    <location>
        <begin position="117"/>
        <end position="141"/>
    </location>
</feature>
<proteinExistence type="predicted"/>
<evidence type="ECO:0000313" key="3">
    <source>
        <dbReference type="EMBL" id="REG22672.1"/>
    </source>
</evidence>
<dbReference type="EMBL" id="CP011509">
    <property type="protein sequence ID" value="AKJ03543.1"/>
    <property type="molecule type" value="Genomic_DNA"/>
</dbReference>
<reference evidence="2 4" key="1">
    <citation type="submission" date="2015-05" db="EMBL/GenBank/DDBJ databases">
        <title>Genome assembly of Archangium gephyra DSM 2261.</title>
        <authorList>
            <person name="Sharma G."/>
            <person name="Subramanian S."/>
        </authorList>
    </citation>
    <scope>NUCLEOTIDE SEQUENCE [LARGE SCALE GENOMIC DNA]</scope>
    <source>
        <strain evidence="2 4">DSM 2261</strain>
    </source>
</reference>
<reference evidence="3 5" key="2">
    <citation type="submission" date="2018-08" db="EMBL/GenBank/DDBJ databases">
        <title>Genomic Encyclopedia of Archaeal and Bacterial Type Strains, Phase II (KMG-II): from individual species to whole genera.</title>
        <authorList>
            <person name="Goeker M."/>
        </authorList>
    </citation>
    <scope>NUCLEOTIDE SEQUENCE [LARGE SCALE GENOMIC DNA]</scope>
    <source>
        <strain evidence="3 5">DSM 2261</strain>
    </source>
</reference>
<feature type="transmembrane region" description="Helical" evidence="1">
    <location>
        <begin position="161"/>
        <end position="180"/>
    </location>
</feature>
<dbReference type="KEGG" id="age:AA314_05169"/>
<organism evidence="2 4">
    <name type="scientific">Archangium gephyra</name>
    <dbReference type="NCBI Taxonomy" id="48"/>
    <lineage>
        <taxon>Bacteria</taxon>
        <taxon>Pseudomonadati</taxon>
        <taxon>Myxococcota</taxon>
        <taxon>Myxococcia</taxon>
        <taxon>Myxococcales</taxon>
        <taxon>Cystobacterineae</taxon>
        <taxon>Archangiaceae</taxon>
        <taxon>Archangium</taxon>
    </lineage>
</organism>
<dbReference type="Proteomes" id="UP000035579">
    <property type="component" value="Chromosome"/>
</dbReference>
<keyword evidence="1" id="KW-0812">Transmembrane</keyword>
<dbReference type="AlphaFoldDB" id="A0AAC8Q9K9"/>
<dbReference type="EMBL" id="QUMU01000019">
    <property type="protein sequence ID" value="REG22672.1"/>
    <property type="molecule type" value="Genomic_DNA"/>
</dbReference>